<dbReference type="InterPro" id="IPR002347">
    <property type="entry name" value="SDR_fam"/>
</dbReference>
<accession>A0A235B1T8</accession>
<reference evidence="3 4" key="1">
    <citation type="submission" date="2017-07" db="EMBL/GenBank/DDBJ databases">
        <title>The genome sequence of Paludifilum halophilum highlights mechanisms for microbial adaptation to high salt environemnts.</title>
        <authorList>
            <person name="Belbahri L."/>
        </authorList>
    </citation>
    <scope>NUCLEOTIDE SEQUENCE [LARGE SCALE GENOMIC DNA]</scope>
    <source>
        <strain evidence="3 4">DSM 102817</strain>
    </source>
</reference>
<comment type="similarity">
    <text evidence="1">Belongs to the short-chain dehydrogenases/reductases (SDR) family.</text>
</comment>
<keyword evidence="2" id="KW-0560">Oxidoreductase</keyword>
<dbReference type="SUPFAM" id="SSF51735">
    <property type="entry name" value="NAD(P)-binding Rossmann-fold domains"/>
    <property type="match status" value="1"/>
</dbReference>
<dbReference type="Proteomes" id="UP000215459">
    <property type="component" value="Unassembled WGS sequence"/>
</dbReference>
<comment type="caution">
    <text evidence="3">The sequence shown here is derived from an EMBL/GenBank/DDBJ whole genome shotgun (WGS) entry which is preliminary data.</text>
</comment>
<dbReference type="RefSeq" id="WP_094265828.1">
    <property type="nucleotide sequence ID" value="NZ_NOWF01000014.1"/>
</dbReference>
<dbReference type="AlphaFoldDB" id="A0A235B1T8"/>
<dbReference type="PANTHER" id="PTHR48107">
    <property type="entry name" value="NADPH-DEPENDENT ALDEHYDE REDUCTASE-LIKE PROTEIN, CHLOROPLASTIC-RELATED"/>
    <property type="match status" value="1"/>
</dbReference>
<gene>
    <name evidence="3" type="ORF">CHM34_17075</name>
</gene>
<name>A0A235B1T8_9BACL</name>
<protein>
    <submittedName>
        <fullName evidence="3">NAD(P)-dependent oxidoreductase</fullName>
    </submittedName>
</protein>
<evidence type="ECO:0000313" key="3">
    <source>
        <dbReference type="EMBL" id="OYD06276.1"/>
    </source>
</evidence>
<dbReference type="InterPro" id="IPR036291">
    <property type="entry name" value="NAD(P)-bd_dom_sf"/>
</dbReference>
<dbReference type="CDD" id="cd05355">
    <property type="entry name" value="SDR_c1"/>
    <property type="match status" value="1"/>
</dbReference>
<dbReference type="InterPro" id="IPR020904">
    <property type="entry name" value="Sc_DH/Rdtase_CS"/>
</dbReference>
<keyword evidence="4" id="KW-1185">Reference proteome</keyword>
<dbReference type="EMBL" id="NOWF01000014">
    <property type="protein sequence ID" value="OYD06276.1"/>
    <property type="molecule type" value="Genomic_DNA"/>
</dbReference>
<evidence type="ECO:0000256" key="2">
    <source>
        <dbReference type="ARBA" id="ARBA00023002"/>
    </source>
</evidence>
<organism evidence="3 4">
    <name type="scientific">Paludifilum halophilum</name>
    <dbReference type="NCBI Taxonomy" id="1642702"/>
    <lineage>
        <taxon>Bacteria</taxon>
        <taxon>Bacillati</taxon>
        <taxon>Bacillota</taxon>
        <taxon>Bacilli</taxon>
        <taxon>Bacillales</taxon>
        <taxon>Thermoactinomycetaceae</taxon>
        <taxon>Paludifilum</taxon>
    </lineage>
</organism>
<sequence length="299" mass="32857">MYPMVPYYGRKKVYREIPLTFPPQQQNRQPGLESLMVPRPISDNPSYSGSGKLRGQVAIITGGDSGIGRAVAIAFAKEGADLVIVYLNEHADAKDTQSRVEYYGARCLLISGDLREESFSREVVDQTLRKFGRIHILVNNHAIQFYQKSILDISAEQLDHTFRTNVYAFFYLTKAVLPYLSPGSSIIQTTSAVAYEGHEALLDYSATKGAILSFTRALSQSLLNRGIRVNGVAPGPIWTPLIPSSFPPEDVSTFGVDSPMKHAGQPFELAPAYVYLACDDSKYVSGQVLHVNGGEMVSS</sequence>
<dbReference type="PANTHER" id="PTHR48107:SF16">
    <property type="entry name" value="NADPH-DEPENDENT ALDEHYDE REDUCTASE 1, CHLOROPLASTIC"/>
    <property type="match status" value="1"/>
</dbReference>
<dbReference type="PRINTS" id="PR00081">
    <property type="entry name" value="GDHRDH"/>
</dbReference>
<evidence type="ECO:0000256" key="1">
    <source>
        <dbReference type="ARBA" id="ARBA00006484"/>
    </source>
</evidence>
<dbReference type="Gene3D" id="3.40.50.720">
    <property type="entry name" value="NAD(P)-binding Rossmann-like Domain"/>
    <property type="match status" value="1"/>
</dbReference>
<dbReference type="Pfam" id="PF13561">
    <property type="entry name" value="adh_short_C2"/>
    <property type="match status" value="1"/>
</dbReference>
<proteinExistence type="inferred from homology"/>
<dbReference type="GO" id="GO:0008206">
    <property type="term" value="P:bile acid metabolic process"/>
    <property type="evidence" value="ECO:0007669"/>
    <property type="project" value="UniProtKB-ARBA"/>
</dbReference>
<dbReference type="NCBIfam" id="NF005214">
    <property type="entry name" value="PRK06701.1"/>
    <property type="match status" value="1"/>
</dbReference>
<dbReference type="GO" id="GO:0016614">
    <property type="term" value="F:oxidoreductase activity, acting on CH-OH group of donors"/>
    <property type="evidence" value="ECO:0007669"/>
    <property type="project" value="UniProtKB-ARBA"/>
</dbReference>
<evidence type="ECO:0000313" key="4">
    <source>
        <dbReference type="Proteomes" id="UP000215459"/>
    </source>
</evidence>
<dbReference type="PROSITE" id="PS00061">
    <property type="entry name" value="ADH_SHORT"/>
    <property type="match status" value="1"/>
</dbReference>
<dbReference type="PRINTS" id="PR00080">
    <property type="entry name" value="SDRFAMILY"/>
</dbReference>
<dbReference type="OrthoDB" id="9803333at2"/>
<dbReference type="FunFam" id="3.40.50.720:FF:000084">
    <property type="entry name" value="Short-chain dehydrogenase reductase"/>
    <property type="match status" value="1"/>
</dbReference>